<evidence type="ECO:0000313" key="1">
    <source>
        <dbReference type="EMBL" id="KPL51497.1"/>
    </source>
</evidence>
<dbReference type="STRING" id="665126.ABB55_03995"/>
<dbReference type="Gene3D" id="3.30.1050.10">
    <property type="entry name" value="SCP2 sterol-binding domain"/>
    <property type="match status" value="1"/>
</dbReference>
<proteinExistence type="predicted"/>
<dbReference type="InterPro" id="IPR036527">
    <property type="entry name" value="SCP2_sterol-bd_dom_sf"/>
</dbReference>
<dbReference type="AlphaFoldDB" id="A0A0N8GEH0"/>
<name>A0A0N8GEH0_9HYPH</name>
<dbReference type="Proteomes" id="UP000048984">
    <property type="component" value="Unassembled WGS sequence"/>
</dbReference>
<reference evidence="1 2" key="1">
    <citation type="submission" date="2015-09" db="EMBL/GenBank/DDBJ databases">
        <authorList>
            <consortium name="Swine Surveillance"/>
        </authorList>
    </citation>
    <scope>NUCLEOTIDE SEQUENCE [LARGE SCALE GENOMIC DNA]</scope>
    <source>
        <strain evidence="1 2">16</strain>
    </source>
</reference>
<evidence type="ECO:0000313" key="2">
    <source>
        <dbReference type="Proteomes" id="UP000048984"/>
    </source>
</evidence>
<comment type="caution">
    <text evidence="1">The sequence shown here is derived from an EMBL/GenBank/DDBJ whole genome shotgun (WGS) entry which is preliminary data.</text>
</comment>
<dbReference type="RefSeq" id="WP_054357659.1">
    <property type="nucleotide sequence ID" value="NZ_JAPCYQ010000001.1"/>
</dbReference>
<organism evidence="1 2">
    <name type="scientific">Prosthecodimorpha hirschii</name>
    <dbReference type="NCBI Taxonomy" id="665126"/>
    <lineage>
        <taxon>Bacteria</taxon>
        <taxon>Pseudomonadati</taxon>
        <taxon>Pseudomonadota</taxon>
        <taxon>Alphaproteobacteria</taxon>
        <taxon>Hyphomicrobiales</taxon>
        <taxon>Ancalomicrobiaceae</taxon>
        <taxon>Prosthecodimorpha</taxon>
    </lineage>
</organism>
<sequence length="136" mass="15373">MSAEAGPYPGPDWMERYRSRVNADRELGIIGRWFTATFMLTFGENRHAVKVVEGRIAEIVAAPRFDVRATFGFRAPVEVWAKFLSPNPPPLYHDFFAMLMRVPAFVLEGDSLAAMQNARALHRMMNIMRETGAPDA</sequence>
<gene>
    <name evidence="1" type="ORF">ABB55_03995</name>
</gene>
<accession>A0A0N8GEH0</accession>
<protein>
    <submittedName>
        <fullName evidence="1">Uncharacterized protein</fullName>
    </submittedName>
</protein>
<reference evidence="1 2" key="2">
    <citation type="submission" date="2015-10" db="EMBL/GenBank/DDBJ databases">
        <title>Draft Genome Sequence of Prosthecomicrobium hirschii ATCC 27832.</title>
        <authorList>
            <person name="Daniel J."/>
            <person name="Givan S.A."/>
            <person name="Brun Y.V."/>
            <person name="Brown P.J."/>
        </authorList>
    </citation>
    <scope>NUCLEOTIDE SEQUENCE [LARGE SCALE GENOMIC DNA]</scope>
    <source>
        <strain evidence="1 2">16</strain>
    </source>
</reference>
<keyword evidence="2" id="KW-1185">Reference proteome</keyword>
<dbReference type="EMBL" id="LJYW01000001">
    <property type="protein sequence ID" value="KPL51497.1"/>
    <property type="molecule type" value="Genomic_DNA"/>
</dbReference>